<organism evidence="4 5">
    <name type="scientific">Raineyella fluvialis</name>
    <dbReference type="NCBI Taxonomy" id="2662261"/>
    <lineage>
        <taxon>Bacteria</taxon>
        <taxon>Bacillati</taxon>
        <taxon>Actinomycetota</taxon>
        <taxon>Actinomycetes</taxon>
        <taxon>Propionibacteriales</taxon>
        <taxon>Propionibacteriaceae</taxon>
        <taxon>Raineyella</taxon>
    </lineage>
</organism>
<evidence type="ECO:0000313" key="4">
    <source>
        <dbReference type="EMBL" id="QGF24976.1"/>
    </source>
</evidence>
<dbReference type="GO" id="GO:0008237">
    <property type="term" value="F:metallopeptidase activity"/>
    <property type="evidence" value="ECO:0007669"/>
    <property type="project" value="UniProtKB-KW"/>
</dbReference>
<feature type="transmembrane region" description="Helical" evidence="2">
    <location>
        <begin position="139"/>
        <end position="165"/>
    </location>
</feature>
<evidence type="ECO:0000256" key="1">
    <source>
        <dbReference type="SAM" id="MobiDB-lite"/>
    </source>
</evidence>
<feature type="transmembrane region" description="Helical" evidence="2">
    <location>
        <begin position="109"/>
        <end position="127"/>
    </location>
</feature>
<reference evidence="4 5" key="1">
    <citation type="submission" date="2019-10" db="EMBL/GenBank/DDBJ databases">
        <title>Genomic analysis of Raineyella sp. CBA3103.</title>
        <authorList>
            <person name="Roh S.W."/>
        </authorList>
    </citation>
    <scope>NUCLEOTIDE SEQUENCE [LARGE SCALE GENOMIC DNA]</scope>
    <source>
        <strain evidence="4 5">CBA3103</strain>
    </source>
</reference>
<feature type="compositionally biased region" description="Pro residues" evidence="1">
    <location>
        <begin position="268"/>
        <end position="278"/>
    </location>
</feature>
<name>A0A5Q2FKV6_9ACTN</name>
<keyword evidence="4" id="KW-0482">Metalloprotease</keyword>
<evidence type="ECO:0000313" key="5">
    <source>
        <dbReference type="Proteomes" id="UP000386847"/>
    </source>
</evidence>
<dbReference type="GO" id="GO:0080120">
    <property type="term" value="P:CAAX-box protein maturation"/>
    <property type="evidence" value="ECO:0007669"/>
    <property type="project" value="UniProtKB-ARBA"/>
</dbReference>
<dbReference type="EMBL" id="CP045725">
    <property type="protein sequence ID" value="QGF24976.1"/>
    <property type="molecule type" value="Genomic_DNA"/>
</dbReference>
<dbReference type="InterPro" id="IPR003675">
    <property type="entry name" value="Rce1/LyrA-like_dom"/>
</dbReference>
<dbReference type="GO" id="GO:0006508">
    <property type="term" value="P:proteolysis"/>
    <property type="evidence" value="ECO:0007669"/>
    <property type="project" value="UniProtKB-KW"/>
</dbReference>
<feature type="transmembrane region" description="Helical" evidence="2">
    <location>
        <begin position="226"/>
        <end position="250"/>
    </location>
</feature>
<evidence type="ECO:0000259" key="3">
    <source>
        <dbReference type="Pfam" id="PF02517"/>
    </source>
</evidence>
<keyword evidence="2" id="KW-0472">Membrane</keyword>
<dbReference type="GO" id="GO:0004175">
    <property type="term" value="F:endopeptidase activity"/>
    <property type="evidence" value="ECO:0007669"/>
    <property type="project" value="UniProtKB-ARBA"/>
</dbReference>
<dbReference type="RefSeq" id="WP_153573505.1">
    <property type="nucleotide sequence ID" value="NZ_CP045725.1"/>
</dbReference>
<feature type="region of interest" description="Disordered" evidence="1">
    <location>
        <begin position="268"/>
        <end position="308"/>
    </location>
</feature>
<proteinExistence type="predicted"/>
<feature type="transmembrane region" description="Helical" evidence="2">
    <location>
        <begin position="76"/>
        <end position="97"/>
    </location>
</feature>
<dbReference type="KEGG" id="rain:Rai3103_16680"/>
<keyword evidence="2" id="KW-0812">Transmembrane</keyword>
<sequence>MAVGGLVVDLVLRTVTVADLQGAAQGRIPIGPGLFIGNNVGLALLIPLAILVNRAFFGQSAGWLSSVAGRFRWRWLGWSVLVVGVPLVLLLGIETLIEGGLPAPPWPPSVWTMLALTLLTTPLQAAGEEWAFRGLVPRCVAAMVPGARLGAALGVVVSSLLFVLAHSAADPWLNVFYFLFALIQSALVWRTGGLESAVVLHAVNNLAALVPVVLTGDYSAIGDRGAGTGSAASLVPIVLITGLVFLADLVRRRRGVVRTAAPGLALLPPPAPAYPPPVGDSEIRWPGDTLGPYEHRDQPPAPEREQRP</sequence>
<dbReference type="Proteomes" id="UP000386847">
    <property type="component" value="Chromosome"/>
</dbReference>
<dbReference type="AlphaFoldDB" id="A0A5Q2FKV6"/>
<keyword evidence="4" id="KW-0645">Protease</keyword>
<feature type="transmembrane region" description="Helical" evidence="2">
    <location>
        <begin position="35"/>
        <end position="56"/>
    </location>
</feature>
<keyword evidence="4" id="KW-0378">Hydrolase</keyword>
<feature type="transmembrane region" description="Helical" evidence="2">
    <location>
        <begin position="171"/>
        <end position="189"/>
    </location>
</feature>
<protein>
    <submittedName>
        <fullName evidence="4">CPBP family intramembrane metalloprotease</fullName>
    </submittedName>
</protein>
<feature type="transmembrane region" description="Helical" evidence="2">
    <location>
        <begin position="196"/>
        <end position="214"/>
    </location>
</feature>
<evidence type="ECO:0000256" key="2">
    <source>
        <dbReference type="SAM" id="Phobius"/>
    </source>
</evidence>
<keyword evidence="5" id="KW-1185">Reference proteome</keyword>
<feature type="domain" description="CAAX prenyl protease 2/Lysostaphin resistance protein A-like" evidence="3">
    <location>
        <begin position="112"/>
        <end position="206"/>
    </location>
</feature>
<keyword evidence="2" id="KW-1133">Transmembrane helix</keyword>
<dbReference type="Pfam" id="PF02517">
    <property type="entry name" value="Rce1-like"/>
    <property type="match status" value="1"/>
</dbReference>
<accession>A0A5Q2FKV6</accession>
<gene>
    <name evidence="4" type="ORF">Rai3103_16680</name>
</gene>
<feature type="compositionally biased region" description="Basic and acidic residues" evidence="1">
    <location>
        <begin position="293"/>
        <end position="308"/>
    </location>
</feature>